<proteinExistence type="predicted"/>
<dbReference type="AlphaFoldDB" id="A0A1J5QNV9"/>
<reference evidence="2" key="1">
    <citation type="submission" date="2016-10" db="EMBL/GenBank/DDBJ databases">
        <title>Sequence of Gallionella enrichment culture.</title>
        <authorList>
            <person name="Poehlein A."/>
            <person name="Muehling M."/>
            <person name="Daniel R."/>
        </authorList>
    </citation>
    <scope>NUCLEOTIDE SEQUENCE</scope>
</reference>
<dbReference type="InterPro" id="IPR035923">
    <property type="entry name" value="TT1751-like_sf"/>
</dbReference>
<dbReference type="InterPro" id="IPR005180">
    <property type="entry name" value="DUF302"/>
</dbReference>
<gene>
    <name evidence="2" type="ORF">GALL_365990</name>
</gene>
<comment type="caution">
    <text evidence="2">The sequence shown here is derived from an EMBL/GenBank/DDBJ whole genome shotgun (WGS) entry which is preliminary data.</text>
</comment>
<dbReference type="CDD" id="cd14797">
    <property type="entry name" value="DUF302"/>
    <property type="match status" value="1"/>
</dbReference>
<accession>A0A1J5QNV9</accession>
<dbReference type="Gene3D" id="3.30.310.70">
    <property type="entry name" value="TT1751-like domain"/>
    <property type="match status" value="1"/>
</dbReference>
<evidence type="ECO:0000313" key="2">
    <source>
        <dbReference type="EMBL" id="OIQ81628.1"/>
    </source>
</evidence>
<dbReference type="EMBL" id="MLJW01000900">
    <property type="protein sequence ID" value="OIQ81628.1"/>
    <property type="molecule type" value="Genomic_DNA"/>
</dbReference>
<sequence>MQRFQILLVMLLWLPSAHAEPMPPIDPDSPLYVVKVEPGVSHEDVVDSLKSAAEGRNFVSPAVFPLGEHMRQRGLPLQGVLEVRSYCNLGLGAEIFLESPEFAVFAPCRIAIYQKEGQLYLALDRPSYALRYIKGHSAKAEQAVKQIEETLIWMMDKARRGEI</sequence>
<dbReference type="SUPFAM" id="SSF103247">
    <property type="entry name" value="TT1751-like"/>
    <property type="match status" value="1"/>
</dbReference>
<organism evidence="2">
    <name type="scientific">mine drainage metagenome</name>
    <dbReference type="NCBI Taxonomy" id="410659"/>
    <lineage>
        <taxon>unclassified sequences</taxon>
        <taxon>metagenomes</taxon>
        <taxon>ecological metagenomes</taxon>
    </lineage>
</organism>
<evidence type="ECO:0000259" key="1">
    <source>
        <dbReference type="Pfam" id="PF03625"/>
    </source>
</evidence>
<name>A0A1J5QNV9_9ZZZZ</name>
<dbReference type="Pfam" id="PF03625">
    <property type="entry name" value="DUF302"/>
    <property type="match status" value="1"/>
</dbReference>
<protein>
    <recommendedName>
        <fullName evidence="1">DUF302 domain-containing protein</fullName>
    </recommendedName>
</protein>
<feature type="domain" description="DUF302" evidence="1">
    <location>
        <begin position="79"/>
        <end position="126"/>
    </location>
</feature>